<dbReference type="InterPro" id="IPR011701">
    <property type="entry name" value="MFS"/>
</dbReference>
<dbReference type="PANTHER" id="PTHR23508">
    <property type="entry name" value="CARBOXYLIC ACID TRANSPORTER PROTEIN HOMOLOG"/>
    <property type="match status" value="1"/>
</dbReference>
<evidence type="ECO:0000256" key="5">
    <source>
        <dbReference type="SAM" id="Phobius"/>
    </source>
</evidence>
<comment type="caution">
    <text evidence="7">The sequence shown here is derived from an EMBL/GenBank/DDBJ whole genome shotgun (WGS) entry which is preliminary data.</text>
</comment>
<organism evidence="7 8">
    <name type="scientific">Sphingomonas rustica</name>
    <dbReference type="NCBI Taxonomy" id="3103142"/>
    <lineage>
        <taxon>Bacteria</taxon>
        <taxon>Pseudomonadati</taxon>
        <taxon>Pseudomonadota</taxon>
        <taxon>Alphaproteobacteria</taxon>
        <taxon>Sphingomonadales</taxon>
        <taxon>Sphingomonadaceae</taxon>
        <taxon>Sphingomonas</taxon>
    </lineage>
</organism>
<dbReference type="PROSITE" id="PS00217">
    <property type="entry name" value="SUGAR_TRANSPORT_2"/>
    <property type="match status" value="1"/>
</dbReference>
<dbReference type="Proteomes" id="UP001427805">
    <property type="component" value="Unassembled WGS sequence"/>
</dbReference>
<feature type="transmembrane region" description="Helical" evidence="5">
    <location>
        <begin position="164"/>
        <end position="184"/>
    </location>
</feature>
<dbReference type="PROSITE" id="PS00216">
    <property type="entry name" value="SUGAR_TRANSPORT_1"/>
    <property type="match status" value="1"/>
</dbReference>
<gene>
    <name evidence="7" type="ORF">TPR58_05960</name>
</gene>
<feature type="transmembrane region" description="Helical" evidence="5">
    <location>
        <begin position="306"/>
        <end position="327"/>
    </location>
</feature>
<evidence type="ECO:0000313" key="8">
    <source>
        <dbReference type="Proteomes" id="UP001427805"/>
    </source>
</evidence>
<dbReference type="InterPro" id="IPR020846">
    <property type="entry name" value="MFS_dom"/>
</dbReference>
<feature type="transmembrane region" description="Helical" evidence="5">
    <location>
        <begin position="282"/>
        <end position="300"/>
    </location>
</feature>
<evidence type="ECO:0000256" key="4">
    <source>
        <dbReference type="ARBA" id="ARBA00023136"/>
    </source>
</evidence>
<feature type="transmembrane region" description="Helical" evidence="5">
    <location>
        <begin position="219"/>
        <end position="236"/>
    </location>
</feature>
<keyword evidence="8" id="KW-1185">Reference proteome</keyword>
<dbReference type="PANTHER" id="PTHR23508:SF10">
    <property type="entry name" value="CARBOXYLIC ACID TRANSPORTER PROTEIN HOMOLOG"/>
    <property type="match status" value="1"/>
</dbReference>
<dbReference type="RefSeq" id="WP_346245705.1">
    <property type="nucleotide sequence ID" value="NZ_JBDIZK010000003.1"/>
</dbReference>
<dbReference type="Gene3D" id="1.20.1250.20">
    <property type="entry name" value="MFS general substrate transporter like domains"/>
    <property type="match status" value="2"/>
</dbReference>
<feature type="transmembrane region" description="Helical" evidence="5">
    <location>
        <begin position="339"/>
        <end position="364"/>
    </location>
</feature>
<feature type="transmembrane region" description="Helical" evidence="5">
    <location>
        <begin position="370"/>
        <end position="391"/>
    </location>
</feature>
<feature type="transmembrane region" description="Helical" evidence="5">
    <location>
        <begin position="256"/>
        <end position="275"/>
    </location>
</feature>
<accession>A0ABV0B507</accession>
<evidence type="ECO:0000256" key="2">
    <source>
        <dbReference type="ARBA" id="ARBA00022692"/>
    </source>
</evidence>
<proteinExistence type="predicted"/>
<keyword evidence="4 5" id="KW-0472">Membrane</keyword>
<keyword evidence="2 5" id="KW-0812">Transmembrane</keyword>
<sequence length="400" mass="40584">MKVQKPGAATIIFICFLIAVFEGLDIQSMGVASPGLSRELGFSPGEMGILMSASTVGLMIGAALGGRLSDRYGRRSALLLSMLMLGLFSLATAKVSTFPILVTVRLLAGLGLGGAFPNLIALTSESAPPRYRATALSFMYCGLPIGGAAAGALLGFHGGAEWRAVFWAGGLGPLLLLIPIAFGLPAASSKAERTGGTVATSSESERDAKLLGTRSAITLRLWLAYFFTLLVVYLLLNWLPSLLVSQGFSGAEAARFALIMNGGAVVGSLVLGRLVDIGRPSIVLATAYSGMVAALLILSLGPNDALILGVFAAGFFVIGGQLVLYALGPMAYPPEILGAGVGAAVSVGRAGSVAGPLLAGLIISAGVAPALVPALAAPGLAVALIAGLGVLRRLPDERRG</sequence>
<evidence type="ECO:0000313" key="7">
    <source>
        <dbReference type="EMBL" id="MEN3746702.1"/>
    </source>
</evidence>
<evidence type="ECO:0000259" key="6">
    <source>
        <dbReference type="PROSITE" id="PS50850"/>
    </source>
</evidence>
<dbReference type="EMBL" id="JBDIZK010000003">
    <property type="protein sequence ID" value="MEN3746702.1"/>
    <property type="molecule type" value="Genomic_DNA"/>
</dbReference>
<feature type="transmembrane region" description="Helical" evidence="5">
    <location>
        <begin position="47"/>
        <end position="65"/>
    </location>
</feature>
<dbReference type="InterPro" id="IPR005829">
    <property type="entry name" value="Sugar_transporter_CS"/>
</dbReference>
<feature type="transmembrane region" description="Helical" evidence="5">
    <location>
        <begin position="102"/>
        <end position="123"/>
    </location>
</feature>
<dbReference type="PROSITE" id="PS50850">
    <property type="entry name" value="MFS"/>
    <property type="match status" value="1"/>
</dbReference>
<dbReference type="InterPro" id="IPR036259">
    <property type="entry name" value="MFS_trans_sf"/>
</dbReference>
<protein>
    <submittedName>
        <fullName evidence="7">MFS transporter</fullName>
    </submittedName>
</protein>
<comment type="subcellular location">
    <subcellularLocation>
        <location evidence="1">Membrane</location>
        <topology evidence="1">Multi-pass membrane protein</topology>
    </subcellularLocation>
</comment>
<feature type="transmembrane region" description="Helical" evidence="5">
    <location>
        <begin position="135"/>
        <end position="158"/>
    </location>
</feature>
<evidence type="ECO:0000256" key="1">
    <source>
        <dbReference type="ARBA" id="ARBA00004141"/>
    </source>
</evidence>
<keyword evidence="3 5" id="KW-1133">Transmembrane helix</keyword>
<name>A0ABV0B507_9SPHN</name>
<feature type="transmembrane region" description="Helical" evidence="5">
    <location>
        <begin position="77"/>
        <end position="96"/>
    </location>
</feature>
<reference evidence="7 8" key="1">
    <citation type="submission" date="2024-05" db="EMBL/GenBank/DDBJ databases">
        <title>Sphingomonas sp. HF-S3 16S ribosomal RNA gene Genome sequencing and assembly.</title>
        <authorList>
            <person name="Lee H."/>
        </authorList>
    </citation>
    <scope>NUCLEOTIDE SEQUENCE [LARGE SCALE GENOMIC DNA]</scope>
    <source>
        <strain evidence="7 8">HF-S3</strain>
    </source>
</reference>
<evidence type="ECO:0000256" key="3">
    <source>
        <dbReference type="ARBA" id="ARBA00022989"/>
    </source>
</evidence>
<feature type="domain" description="Major facilitator superfamily (MFS) profile" evidence="6">
    <location>
        <begin position="11"/>
        <end position="398"/>
    </location>
</feature>
<dbReference type="Pfam" id="PF07690">
    <property type="entry name" value="MFS_1"/>
    <property type="match status" value="1"/>
</dbReference>
<dbReference type="SUPFAM" id="SSF103473">
    <property type="entry name" value="MFS general substrate transporter"/>
    <property type="match status" value="1"/>
</dbReference>